<dbReference type="AlphaFoldDB" id="A0A0A6UKM7"/>
<accession>A0A0A6UKM7</accession>
<reference evidence="4 5" key="1">
    <citation type="submission" date="2014-10" db="EMBL/GenBank/DDBJ databases">
        <title>Draft genome sequence of Actinoplanes utahensis NRRL 12052.</title>
        <authorList>
            <person name="Velasco-Bucheli B."/>
            <person name="del Cerro C."/>
            <person name="Hormigo D."/>
            <person name="Garcia J.L."/>
            <person name="Acebal C."/>
            <person name="Arroyo M."/>
            <person name="de la Mata I."/>
        </authorList>
    </citation>
    <scope>NUCLEOTIDE SEQUENCE [LARGE SCALE GENOMIC DNA]</scope>
    <source>
        <strain evidence="4 5">NRRL 12052</strain>
    </source>
</reference>
<evidence type="ECO:0000256" key="1">
    <source>
        <dbReference type="ARBA" id="ARBA00022553"/>
    </source>
</evidence>
<dbReference type="Gene3D" id="3.40.50.2300">
    <property type="match status" value="1"/>
</dbReference>
<dbReference type="InterPro" id="IPR050595">
    <property type="entry name" value="Bact_response_regulator"/>
</dbReference>
<organism evidence="4 5">
    <name type="scientific">Actinoplanes utahensis</name>
    <dbReference type="NCBI Taxonomy" id="1869"/>
    <lineage>
        <taxon>Bacteria</taxon>
        <taxon>Bacillati</taxon>
        <taxon>Actinomycetota</taxon>
        <taxon>Actinomycetes</taxon>
        <taxon>Micromonosporales</taxon>
        <taxon>Micromonosporaceae</taxon>
        <taxon>Actinoplanes</taxon>
    </lineage>
</organism>
<dbReference type="OrthoDB" id="3789486at2"/>
<feature type="modified residue" description="4-aspartylphosphate" evidence="2">
    <location>
        <position position="53"/>
    </location>
</feature>
<dbReference type="Pfam" id="PF00072">
    <property type="entry name" value="Response_reg"/>
    <property type="match status" value="1"/>
</dbReference>
<keyword evidence="5" id="KW-1185">Reference proteome</keyword>
<dbReference type="Proteomes" id="UP000054537">
    <property type="component" value="Unassembled WGS sequence"/>
</dbReference>
<keyword evidence="1 2" id="KW-0597">Phosphoprotein</keyword>
<dbReference type="SUPFAM" id="SSF52172">
    <property type="entry name" value="CheY-like"/>
    <property type="match status" value="1"/>
</dbReference>
<dbReference type="PANTHER" id="PTHR44591">
    <property type="entry name" value="STRESS RESPONSE REGULATOR PROTEIN 1"/>
    <property type="match status" value="1"/>
</dbReference>
<dbReference type="GO" id="GO:0000160">
    <property type="term" value="P:phosphorelay signal transduction system"/>
    <property type="evidence" value="ECO:0007669"/>
    <property type="project" value="InterPro"/>
</dbReference>
<dbReference type="InterPro" id="IPR011006">
    <property type="entry name" value="CheY-like_superfamily"/>
</dbReference>
<sequence>MARVLVVEDEPDVRDLVVRYLRRDGHDVLAVDSGLTALAAVEQHGMPELAVLDVAMPGMDGLELLRELRLLGPRIDVLFLTALWLPTDLNRIRDAGAAHLAKPFTVAGLGQAMRLLESGARS</sequence>
<name>A0A0A6UKM7_ACTUT</name>
<dbReference type="InterPro" id="IPR001789">
    <property type="entry name" value="Sig_transdc_resp-reg_receiver"/>
</dbReference>
<dbReference type="RefSeq" id="WP_043528674.1">
    <property type="nucleotide sequence ID" value="NZ_BAABKU010000004.1"/>
</dbReference>
<evidence type="ECO:0000256" key="2">
    <source>
        <dbReference type="PROSITE-ProRule" id="PRU00169"/>
    </source>
</evidence>
<evidence type="ECO:0000259" key="3">
    <source>
        <dbReference type="PROSITE" id="PS50110"/>
    </source>
</evidence>
<dbReference type="PROSITE" id="PS50110">
    <property type="entry name" value="RESPONSE_REGULATORY"/>
    <property type="match status" value="1"/>
</dbReference>
<evidence type="ECO:0000313" key="4">
    <source>
        <dbReference type="EMBL" id="KHD74849.1"/>
    </source>
</evidence>
<feature type="domain" description="Response regulatory" evidence="3">
    <location>
        <begin position="3"/>
        <end position="117"/>
    </location>
</feature>
<evidence type="ECO:0000313" key="5">
    <source>
        <dbReference type="Proteomes" id="UP000054537"/>
    </source>
</evidence>
<dbReference type="PANTHER" id="PTHR44591:SF23">
    <property type="entry name" value="CHEY SUBFAMILY"/>
    <property type="match status" value="1"/>
</dbReference>
<comment type="caution">
    <text evidence="4">The sequence shown here is derived from an EMBL/GenBank/DDBJ whole genome shotgun (WGS) entry which is preliminary data.</text>
</comment>
<dbReference type="EMBL" id="JRTT01000035">
    <property type="protein sequence ID" value="KHD74849.1"/>
    <property type="molecule type" value="Genomic_DNA"/>
</dbReference>
<dbReference type="SMART" id="SM00448">
    <property type="entry name" value="REC"/>
    <property type="match status" value="1"/>
</dbReference>
<protein>
    <recommendedName>
        <fullName evidence="3">Response regulatory domain-containing protein</fullName>
    </recommendedName>
</protein>
<gene>
    <name evidence="4" type="ORF">MB27_26305</name>
</gene>
<proteinExistence type="predicted"/>
<dbReference type="STRING" id="1869.MB27_26305"/>
<dbReference type="eggNOG" id="COG0745">
    <property type="taxonomic scope" value="Bacteria"/>
</dbReference>